<evidence type="ECO:0000256" key="4">
    <source>
        <dbReference type="HAMAP-Rule" id="MF_01082"/>
    </source>
</evidence>
<dbReference type="NCBIfam" id="TIGR00094">
    <property type="entry name" value="tRNA_TruD_broad"/>
    <property type="match status" value="1"/>
</dbReference>
<sequence>MREAHQAEAAVGIEYYVSETEGTGGRLRDRSVDFRVREREAFGAELRDPDAETGSYPHLVFRATLEGWDTNDFASALSNRFGVSRERVSWAGTKDKRAVTTQLFSIKREGNTLPELDGAEIEALGRAGRPVLFGDLIGNEFEIVVRDADRPENADRIAAELRAFAGTDSGDGAEIAVPNYFGQQRFGSKRPITHRVGLAVLADDWETAAVRYVCESSEREPERTRKARDRIAAERDWSAVDEELPGGLRFERAIAARLAEGADTPEDYRAALEELPSNLQRMFTNAAQSYVYNRILSERLRRGMPFGRPVEGDVVCFTDGDGLPDPDRTQVVEETQLRTIRRHCERGRAFVTAPLVGTETEFGAEEPRSITREVLSDLGIERSDFDLPGEFGSTGTRRAIGVSTDLTLGEDPLELRFSLPKGSYATVLAREFLKTDPDDLA</sequence>
<dbReference type="InterPro" id="IPR001656">
    <property type="entry name" value="PsdUridine_synth_TruD"/>
</dbReference>
<organism evidence="6 7">
    <name type="scientific">Natronomonas aquatica</name>
    <dbReference type="NCBI Taxonomy" id="2841590"/>
    <lineage>
        <taxon>Archaea</taxon>
        <taxon>Methanobacteriati</taxon>
        <taxon>Methanobacteriota</taxon>
        <taxon>Stenosarchaea group</taxon>
        <taxon>Halobacteria</taxon>
        <taxon>Halobacteriales</taxon>
        <taxon>Natronomonadaceae</taxon>
        <taxon>Natronomonas</taxon>
    </lineage>
</organism>
<proteinExistence type="inferred from homology"/>
<comment type="caution">
    <text evidence="6">The sequence shown here is derived from an EMBL/GenBank/DDBJ whole genome shotgun (WGS) entry which is preliminary data.</text>
</comment>
<dbReference type="NCBIfam" id="NF002158">
    <property type="entry name" value="PRK00984.2-3"/>
    <property type="match status" value="1"/>
</dbReference>
<dbReference type="Gene3D" id="1.10.1510.30">
    <property type="match status" value="1"/>
</dbReference>
<dbReference type="Pfam" id="PF01142">
    <property type="entry name" value="TruD"/>
    <property type="match status" value="1"/>
</dbReference>
<keyword evidence="7" id="KW-1185">Reference proteome</keyword>
<accession>A0A9R1CUE9</accession>
<feature type="domain" description="TRUD" evidence="5">
    <location>
        <begin position="176"/>
        <end position="402"/>
    </location>
</feature>
<dbReference type="Gene3D" id="3.30.2350.20">
    <property type="entry name" value="TruD, catalytic domain"/>
    <property type="match status" value="1"/>
</dbReference>
<dbReference type="PANTHER" id="PTHR13326:SF21">
    <property type="entry name" value="PSEUDOURIDYLATE SYNTHASE PUS7L"/>
    <property type="match status" value="1"/>
</dbReference>
<dbReference type="Gene3D" id="3.30.70.3160">
    <property type="match status" value="1"/>
</dbReference>
<comment type="catalytic activity">
    <reaction evidence="4">
        <text>uridine(13) in tRNA = pseudouridine(13) in tRNA</text>
        <dbReference type="Rhea" id="RHEA:42540"/>
        <dbReference type="Rhea" id="RHEA-COMP:10105"/>
        <dbReference type="Rhea" id="RHEA-COMP:10106"/>
        <dbReference type="ChEBI" id="CHEBI:65314"/>
        <dbReference type="ChEBI" id="CHEBI:65315"/>
        <dbReference type="EC" id="5.4.99.27"/>
    </reaction>
</comment>
<evidence type="ECO:0000256" key="1">
    <source>
        <dbReference type="ARBA" id="ARBA00007953"/>
    </source>
</evidence>
<name>A0A9R1CUE9_9EURY</name>
<dbReference type="InterPro" id="IPR042214">
    <property type="entry name" value="TruD_catalytic"/>
</dbReference>
<dbReference type="GO" id="GO:0160150">
    <property type="term" value="F:tRNA pseudouridine(13) synthase activity"/>
    <property type="evidence" value="ECO:0007669"/>
    <property type="project" value="UniProtKB-EC"/>
</dbReference>
<keyword evidence="2 4" id="KW-0819">tRNA processing</keyword>
<evidence type="ECO:0000313" key="7">
    <source>
        <dbReference type="Proteomes" id="UP001139494"/>
    </source>
</evidence>
<dbReference type="GO" id="GO:0003723">
    <property type="term" value="F:RNA binding"/>
    <property type="evidence" value="ECO:0007669"/>
    <property type="project" value="InterPro"/>
</dbReference>
<dbReference type="RefSeq" id="WP_256030194.1">
    <property type="nucleotide sequence ID" value="NZ_JAHLKM010000018.1"/>
</dbReference>
<dbReference type="Proteomes" id="UP001139494">
    <property type="component" value="Unassembled WGS sequence"/>
</dbReference>
<comment type="similarity">
    <text evidence="1 4">Belongs to the pseudouridine synthase TruD family.</text>
</comment>
<comment type="function">
    <text evidence="4">Could be responsible for synthesis of pseudouridine from uracil-13 in transfer RNAs.</text>
</comment>
<evidence type="ECO:0000256" key="3">
    <source>
        <dbReference type="ARBA" id="ARBA00023235"/>
    </source>
</evidence>
<dbReference type="PROSITE" id="PS50984">
    <property type="entry name" value="TRUD"/>
    <property type="match status" value="1"/>
</dbReference>
<reference evidence="6" key="1">
    <citation type="journal article" date="2023" name="Front. Microbiol.">
        <title>Genomic-based phylogenetic and metabolic analyses of the genus Natronomonas, and description of Natronomonas aquatica sp. nov.</title>
        <authorList>
            <person name="Garcia-Roldan A."/>
            <person name="Duran-Viseras A."/>
            <person name="de la Haba R.R."/>
            <person name="Corral P."/>
            <person name="Sanchez-Porro C."/>
            <person name="Ventosa A."/>
        </authorList>
    </citation>
    <scope>NUCLEOTIDE SEQUENCE</scope>
    <source>
        <strain evidence="6">F2-12</strain>
    </source>
</reference>
<dbReference type="PIRSF" id="PIRSF037016">
    <property type="entry name" value="Pseudouridin_synth_euk_prd"/>
    <property type="match status" value="1"/>
</dbReference>
<gene>
    <name evidence="4 6" type="primary">truD</name>
    <name evidence="6" type="ORF">KM295_11845</name>
</gene>
<feature type="active site" description="Nucleophile" evidence="4">
    <location>
        <position position="95"/>
    </location>
</feature>
<dbReference type="InterPro" id="IPR011760">
    <property type="entry name" value="PsdUridine_synth_TruD_insert"/>
</dbReference>
<evidence type="ECO:0000259" key="5">
    <source>
        <dbReference type="PROSITE" id="PS50984"/>
    </source>
</evidence>
<dbReference type="GO" id="GO:0031119">
    <property type="term" value="P:tRNA pseudouridine synthesis"/>
    <property type="evidence" value="ECO:0007669"/>
    <property type="project" value="UniProtKB-UniRule"/>
</dbReference>
<evidence type="ECO:0000256" key="2">
    <source>
        <dbReference type="ARBA" id="ARBA00022694"/>
    </source>
</evidence>
<dbReference type="SUPFAM" id="SSF55120">
    <property type="entry name" value="Pseudouridine synthase"/>
    <property type="match status" value="1"/>
</dbReference>
<dbReference type="InterPro" id="IPR020119">
    <property type="entry name" value="PsdUridine_synth_TruD_CS"/>
</dbReference>
<keyword evidence="3 4" id="KW-0413">Isomerase</keyword>
<dbReference type="PANTHER" id="PTHR13326">
    <property type="entry name" value="TRNA PSEUDOURIDINE SYNTHASE D"/>
    <property type="match status" value="1"/>
</dbReference>
<dbReference type="EC" id="5.4.99.27" evidence="4"/>
<dbReference type="AlphaFoldDB" id="A0A9R1CUE9"/>
<dbReference type="PROSITE" id="PS01268">
    <property type="entry name" value="UPF0024"/>
    <property type="match status" value="1"/>
</dbReference>
<dbReference type="EMBL" id="JAHLKM010000018">
    <property type="protein sequence ID" value="MCQ4334157.1"/>
    <property type="molecule type" value="Genomic_DNA"/>
</dbReference>
<protein>
    <recommendedName>
        <fullName evidence="4">Probable tRNA pseudouridine synthase D</fullName>
        <ecNumber evidence="4">5.4.99.27</ecNumber>
    </recommendedName>
    <alternativeName>
        <fullName evidence="4">tRNA pseudouridine(13) synthase</fullName>
    </alternativeName>
    <alternativeName>
        <fullName evidence="4">tRNA pseudouridylate synthase D</fullName>
    </alternativeName>
    <alternativeName>
        <fullName evidence="4">tRNA-uridine isomerase D</fullName>
    </alternativeName>
</protein>
<dbReference type="HAMAP" id="MF_01082">
    <property type="entry name" value="TruD"/>
    <property type="match status" value="1"/>
</dbReference>
<dbReference type="InterPro" id="IPR020103">
    <property type="entry name" value="PsdUridine_synth_cat_dom_sf"/>
</dbReference>
<evidence type="ECO:0000313" key="6">
    <source>
        <dbReference type="EMBL" id="MCQ4334157.1"/>
    </source>
</evidence>